<protein>
    <submittedName>
        <fullName evidence="1">Uncharacterized protein</fullName>
    </submittedName>
</protein>
<organism evidence="1 2">
    <name type="scientific">Flavobacterium akiainvivens</name>
    <dbReference type="NCBI Taxonomy" id="1202724"/>
    <lineage>
        <taxon>Bacteria</taxon>
        <taxon>Pseudomonadati</taxon>
        <taxon>Bacteroidota</taxon>
        <taxon>Flavobacteriia</taxon>
        <taxon>Flavobacteriales</taxon>
        <taxon>Flavobacteriaceae</taxon>
        <taxon>Flavobacterium</taxon>
    </lineage>
</organism>
<evidence type="ECO:0000313" key="2">
    <source>
        <dbReference type="Proteomes" id="UP000037755"/>
    </source>
</evidence>
<dbReference type="STRING" id="1202724.AM493_01065"/>
<proteinExistence type="predicted"/>
<dbReference type="EMBL" id="LIYD01000005">
    <property type="protein sequence ID" value="KOS04789.1"/>
    <property type="molecule type" value="Genomic_DNA"/>
</dbReference>
<dbReference type="PATRIC" id="fig|1202724.3.peg.212"/>
<name>A0A0M9VGS1_9FLAO</name>
<comment type="caution">
    <text evidence="1">The sequence shown here is derived from an EMBL/GenBank/DDBJ whole genome shotgun (WGS) entry which is preliminary data.</text>
</comment>
<dbReference type="RefSeq" id="WP_054405829.1">
    <property type="nucleotide sequence ID" value="NZ_FOYA01000013.1"/>
</dbReference>
<dbReference type="Proteomes" id="UP000037755">
    <property type="component" value="Unassembled WGS sequence"/>
</dbReference>
<keyword evidence="2" id="KW-1185">Reference proteome</keyword>
<reference evidence="1 2" key="1">
    <citation type="submission" date="2015-08" db="EMBL/GenBank/DDBJ databases">
        <title>Whole genome sequence of Flavobacterium akiainvivens IK-1T, from decaying Wikstroemia oahuensis, an endemic Hawaiian shrub.</title>
        <authorList>
            <person name="Wan X."/>
            <person name="Hou S."/>
            <person name="Saito J."/>
            <person name="Donachie S."/>
        </authorList>
    </citation>
    <scope>NUCLEOTIDE SEQUENCE [LARGE SCALE GENOMIC DNA]</scope>
    <source>
        <strain evidence="1 2">IK-1</strain>
    </source>
</reference>
<sequence>MKSKIKKFFGLLVPDGIEDFIREILVPKIKASLTLRAGLQFPREYLQPVYGPNGENPFGNPDPSQALNVIPATDAEGNPKVTLLFAEANFYADTEQGLGYAVEFVIETNTYAQIGNTGIIIYLDNLKLDLSKTTNIPEADADGRPSDFIGIYAEELDVILPKKWFSNIQENTTLQIAAKKLLVGTGGFSGTIALETIVGGNPPGEDDILWFNIGGENGFRAGFTSFDINFHQSKVTSSSVKGALEIKKFVYPDNHSQANQQVVIGIEGVIEDDGGFRLTGSVQDYPITFPGVFNYTLKTVELGRDDDDSPFYIGTSGTLEFLGILGSILHIGPIEIQSLKIYSDGSMEFSGGSINLVEPIPLPLGPVDITVTAIHYGSHQKEVNGQMRKFSYFGFDGGLKVDPFGVEIRGDGVKYYFCTDDLPNRPSSYLHIQTLYLDLTIPMNEPVAIINGRLTIPEPGVSKEYIGSVSFQLPDANIAGSANMKLAPSHPAFLVETAVDFPAPIPMGAVTLYGFNGLLGYRYVADKQAIGLTADSTWYDYYKKPPRGINYEKFAGPDQTSGYTDPFSIGAGVSMGTTFDNGTVLNIKAMLLLSIPTLFMLDGRAAVLAARLKLDSPQDPPFFAFAAVGQNSMELGFGADYKLPKDNGQIFNMYASVQAAFFFNDSSKWYVNFGTKTTPSTAEILKLINIKSYLMLSAKGIEAGARGDFDFKRKYGPVKVHAWAYIEVGGKISFERPQFGAYLDAGVGADINVRVFEIHASLQILFAVEAAKPYLIYGKARIKIRIRVLFFKFSFDKQVEILWEKSKQVDRTPVNPLISAANQDRIPQLVKGVNMLTSETFDLAYLSGGIPGNLPAAVLEKVIPLDTYIDIKTEKGLLPEAIGNLIGGVNGAPNNYTDLIPPDKIVKGKELRQVKHQYAITALSIKSWRPASQGVSAGWIDYHPYAALYPNDSQISSYKVGQFQKNGNQYNTVRLLATTPFSYTEQGQPGWFIPEQYGLTPGSIFCEAEALLPVCANFLNKPLGQQYYHIDNNSLFYANTASFLLLNADEGETAEVTDYTNVFNFAQSLAFKNRTPLQIMLAEPSVYASLRLTSDSQGVRIKYYAPLINDSALEVQYGHPDPSAVNQSLPFTVTVSVQELGLPVVYNHPGWRAITKIVIEPLYPNPLLVGSLNAQIAQINNQNDLIAVGLATGQPQSPQQQQSELNTVNSQQGQIATVSYLYNSATNQYAVNNGQSLNWTTSWDLVNKQKIPTNPIGFNLTGNTLQVQSNFQVLGVRFLPERASIGYLTDNIGRNVTIKFDRIQDYLNNQGHVEVEVGLFDDSGLCNPDNTLCTFSTKQVYAFQRYVNPDMIQEGQLPDMIENVEYLLEDFLSFAQSFPQYNLVNEMSEEIQSLEAFIDDPDFLNYVAAYAATMAIVNHIIKKGGCNCKGDDLEILYDEIAEILDNHFPDAGQLGNVNSQVTYAQQVITLLNDFNTANPGYNILTNLSGEIAIVNNFINNPNTGTYAGAAEAIAEILTFINNLGGNAFDRIPNTTLLHSVCWMSLEAYEYNENIPGMAAVEADAQAAINGITQYIQPIWRPDTSYLVNFTLKDSVDNGAGEGVFNFTYGFTTQGPVGYNAFNNEALTTLSHYIDYQRSYPNADGNLLSAKPLFYDTDNAELFLFWTKPYATHFFHNWQLYNGKPALNGRIKVVIKDPAEADDIVNPPYLDYDEDDITTTHIPQTVEAWEDDLNPLMPFVLQQWINLYNSNDCIIVGAEPIRPASKYISIALKNLKPNKLYTAMVNNLFDRNSAGGFDPVLETKEVHKYVFKTSRYANFYEQVHSFLLFDGAGEDAVTREAIFNTDVPLDSNAASNALYTITGIANTADQLITKYQHAYDRIFEGIFKMNPLDEAISTELNIIRNSNSGGSKVALIIRNPEPFNIPKIPIDQIADTIVVISNGVPDANYKVLHSKDYSQAIIMHTSQVIPSGLLTLRFTYKLWNGFAYQVNNTQTITINLP</sequence>
<evidence type="ECO:0000313" key="1">
    <source>
        <dbReference type="EMBL" id="KOS04789.1"/>
    </source>
</evidence>
<dbReference type="OrthoDB" id="1205007at2"/>
<gene>
    <name evidence="1" type="ORF">AM493_01065</name>
</gene>
<accession>A0A0M9VGS1</accession>